<gene>
    <name evidence="1" type="ORF">HEPPS_00860</name>
</gene>
<sequence length="236" mass="28215">MYKKEILYLYYIKEYKEYEAMLYFLRPSGQKITLRAKGFFKEESKNIHRFKINTFIKTEYFSSPLNDYGILKTGEKMTFNYIKKESHLNLLNLFNKLLILTEGDLNKQFYNTIYYIFTNFDVGILNWNLNLFYLLTQILIAKDVYIELKKCVICNRNSEISSFSFDEGGLVCKRHLNQNIKIMNADLIKKIIFLFKTKSLKRLNNISLTFAEEKILLSLYASFFNDVLGYKINFYR</sequence>
<dbReference type="Proteomes" id="UP000242141">
    <property type="component" value="Unassembled WGS sequence"/>
</dbReference>
<evidence type="ECO:0000313" key="1">
    <source>
        <dbReference type="EMBL" id="CRX36887.1"/>
    </source>
</evidence>
<organism evidence="1 2">
    <name type="scientific">Candidatus Hepatoplasma crinochetorum</name>
    <dbReference type="NCBI Taxonomy" id="295596"/>
    <lineage>
        <taxon>Bacteria</taxon>
        <taxon>Bacillati</taxon>
        <taxon>Mycoplasmatota</taxon>
        <taxon>Mollicutes</taxon>
        <taxon>Candidatus Hepatoplasmataceae</taxon>
        <taxon>Candidatus Hepatoplasma</taxon>
    </lineage>
</organism>
<name>A0A0G7ZL58_9MOLU</name>
<proteinExistence type="predicted"/>
<dbReference type="EMBL" id="CWGI01000001">
    <property type="protein sequence ID" value="CRX36887.1"/>
    <property type="molecule type" value="Genomic_DNA"/>
</dbReference>
<dbReference type="SUPFAM" id="SSF57863">
    <property type="entry name" value="ArfGap/RecO-like zinc finger"/>
    <property type="match status" value="1"/>
</dbReference>
<reference evidence="2" key="1">
    <citation type="submission" date="2015-05" db="EMBL/GenBank/DDBJ databases">
        <authorList>
            <person name="Collingro A."/>
        </authorList>
    </citation>
    <scope>NUCLEOTIDE SEQUENCE [LARGE SCALE GENOMIC DNA]</scope>
    <source>
        <strain evidence="2">Ps</strain>
    </source>
</reference>
<keyword evidence="2" id="KW-1185">Reference proteome</keyword>
<dbReference type="AlphaFoldDB" id="A0A0G7ZL58"/>
<evidence type="ECO:0000313" key="2">
    <source>
        <dbReference type="Proteomes" id="UP000242141"/>
    </source>
</evidence>
<protein>
    <submittedName>
        <fullName evidence="1">| / DNA repair protein RecO / 375425:376135 Reverse</fullName>
    </submittedName>
</protein>
<dbReference type="InterPro" id="IPR037278">
    <property type="entry name" value="ARFGAP/RecO"/>
</dbReference>
<accession>A0A0G7ZL58</accession>